<keyword evidence="5" id="KW-0539">Nucleus</keyword>
<evidence type="ECO:0000256" key="5">
    <source>
        <dbReference type="ARBA" id="ARBA00023242"/>
    </source>
</evidence>
<evidence type="ECO:0000256" key="3">
    <source>
        <dbReference type="ARBA" id="ARBA00023125"/>
    </source>
</evidence>
<feature type="region of interest" description="Disordered" evidence="6">
    <location>
        <begin position="8"/>
        <end position="46"/>
    </location>
</feature>
<keyword evidence="2" id="KW-0805">Transcription regulation</keyword>
<feature type="compositionally biased region" description="Low complexity" evidence="6">
    <location>
        <begin position="14"/>
        <end position="31"/>
    </location>
</feature>
<keyword evidence="3" id="KW-0238">DNA-binding</keyword>
<dbReference type="GO" id="GO:0005634">
    <property type="term" value="C:nucleus"/>
    <property type="evidence" value="ECO:0007669"/>
    <property type="project" value="UniProtKB-SubCell"/>
</dbReference>
<dbReference type="Pfam" id="PF03634">
    <property type="entry name" value="TCP"/>
    <property type="match status" value="1"/>
</dbReference>
<dbReference type="GO" id="GO:0003700">
    <property type="term" value="F:DNA-binding transcription factor activity"/>
    <property type="evidence" value="ECO:0007669"/>
    <property type="project" value="InterPro"/>
</dbReference>
<name>A0A067L6F4_JATCU</name>
<evidence type="ECO:0000313" key="8">
    <source>
        <dbReference type="EMBL" id="KDP44007.1"/>
    </source>
</evidence>
<sequence>MGRIIEVITPPTLSPSNKKPKSISPKTSKTKLINAKQRKDRHSKVNGRDRRIRLPAVCAARIFQLTRELGNRTDGETIEWLLKMAEPSIIAATGTGISATVETSSCASEIEGLTTKNCEFPKPEQAFLPSFEFDHFVANFDMELPVNDMSFPL</sequence>
<evidence type="ECO:0000313" key="9">
    <source>
        <dbReference type="Proteomes" id="UP000027138"/>
    </source>
</evidence>
<feature type="compositionally biased region" description="Basic residues" evidence="6">
    <location>
        <begin position="36"/>
        <end position="46"/>
    </location>
</feature>
<proteinExistence type="predicted"/>
<dbReference type="GO" id="GO:0043565">
    <property type="term" value="F:sequence-specific DNA binding"/>
    <property type="evidence" value="ECO:0007669"/>
    <property type="project" value="TreeGrafter"/>
</dbReference>
<keyword evidence="4" id="KW-0804">Transcription</keyword>
<dbReference type="PROSITE" id="PS51369">
    <property type="entry name" value="TCP"/>
    <property type="match status" value="1"/>
</dbReference>
<accession>A0A067L6F4</accession>
<dbReference type="AlphaFoldDB" id="A0A067L6F4"/>
<evidence type="ECO:0000259" key="7">
    <source>
        <dbReference type="PROSITE" id="PS51369"/>
    </source>
</evidence>
<reference evidence="8 9" key="1">
    <citation type="journal article" date="2014" name="PLoS ONE">
        <title>Global Analysis of Gene Expression Profiles in Physic Nut (Jatropha curcas L.) Seedlings Exposed to Salt Stress.</title>
        <authorList>
            <person name="Zhang L."/>
            <person name="Zhang C."/>
            <person name="Wu P."/>
            <person name="Chen Y."/>
            <person name="Li M."/>
            <person name="Jiang H."/>
            <person name="Wu G."/>
        </authorList>
    </citation>
    <scope>NUCLEOTIDE SEQUENCE [LARGE SCALE GENOMIC DNA]</scope>
    <source>
        <strain evidence="9">cv. GZQX0401</strain>
        <tissue evidence="8">Young leaves</tissue>
    </source>
</reference>
<comment type="subcellular location">
    <subcellularLocation>
        <location evidence="1">Nucleus</location>
    </subcellularLocation>
</comment>
<organism evidence="8 9">
    <name type="scientific">Jatropha curcas</name>
    <name type="common">Barbados nut</name>
    <dbReference type="NCBI Taxonomy" id="180498"/>
    <lineage>
        <taxon>Eukaryota</taxon>
        <taxon>Viridiplantae</taxon>
        <taxon>Streptophyta</taxon>
        <taxon>Embryophyta</taxon>
        <taxon>Tracheophyta</taxon>
        <taxon>Spermatophyta</taxon>
        <taxon>Magnoliopsida</taxon>
        <taxon>eudicotyledons</taxon>
        <taxon>Gunneridae</taxon>
        <taxon>Pentapetalae</taxon>
        <taxon>rosids</taxon>
        <taxon>fabids</taxon>
        <taxon>Malpighiales</taxon>
        <taxon>Euphorbiaceae</taxon>
        <taxon>Crotonoideae</taxon>
        <taxon>Jatropheae</taxon>
        <taxon>Jatropha</taxon>
    </lineage>
</organism>
<evidence type="ECO:0000256" key="2">
    <source>
        <dbReference type="ARBA" id="ARBA00023015"/>
    </source>
</evidence>
<evidence type="ECO:0000256" key="6">
    <source>
        <dbReference type="SAM" id="MobiDB-lite"/>
    </source>
</evidence>
<dbReference type="EMBL" id="KK914256">
    <property type="protein sequence ID" value="KDP44007.1"/>
    <property type="molecule type" value="Genomic_DNA"/>
</dbReference>
<evidence type="ECO:0000256" key="1">
    <source>
        <dbReference type="ARBA" id="ARBA00004123"/>
    </source>
</evidence>
<gene>
    <name evidence="8" type="ORF">JCGZ_05474</name>
</gene>
<dbReference type="STRING" id="180498.A0A067L6F4"/>
<dbReference type="InterPro" id="IPR017887">
    <property type="entry name" value="TF_TCP_subgr"/>
</dbReference>
<dbReference type="PANTHER" id="PTHR31072">
    <property type="entry name" value="TRANSCRIPTION FACTOR TCP4-RELATED"/>
    <property type="match status" value="1"/>
</dbReference>
<dbReference type="OrthoDB" id="1911901at2759"/>
<keyword evidence="9" id="KW-1185">Reference proteome</keyword>
<protein>
    <recommendedName>
        <fullName evidence="7">TCP domain-containing protein</fullName>
    </recommendedName>
</protein>
<dbReference type="PANTHER" id="PTHR31072:SF123">
    <property type="entry name" value="TCP DOMAIN-CONTAINING PROTEIN"/>
    <property type="match status" value="1"/>
</dbReference>
<feature type="domain" description="TCP" evidence="7">
    <location>
        <begin position="38"/>
        <end position="92"/>
    </location>
</feature>
<evidence type="ECO:0000256" key="4">
    <source>
        <dbReference type="ARBA" id="ARBA00023163"/>
    </source>
</evidence>
<dbReference type="Proteomes" id="UP000027138">
    <property type="component" value="Unassembled WGS sequence"/>
</dbReference>
<dbReference type="InterPro" id="IPR005333">
    <property type="entry name" value="Transcription_factor_TCP"/>
</dbReference>